<dbReference type="EMBL" id="LROS01000001">
    <property type="protein sequence ID" value="OBR97127.1"/>
    <property type="molecule type" value="Genomic_DNA"/>
</dbReference>
<dbReference type="PATRIC" id="fig|1353534.3.peg.46"/>
<feature type="domain" description="Methyltransferase type 11" evidence="1">
    <location>
        <begin position="51"/>
        <end position="146"/>
    </location>
</feature>
<dbReference type="InterPro" id="IPR029063">
    <property type="entry name" value="SAM-dependent_MTases_sf"/>
</dbReference>
<evidence type="ECO:0000259" key="1">
    <source>
        <dbReference type="Pfam" id="PF08241"/>
    </source>
</evidence>
<accession>A0A1A6B499</accession>
<dbReference type="PANTHER" id="PTHR43591:SF24">
    <property type="entry name" value="2-METHOXY-6-POLYPRENYL-1,4-BENZOQUINOL METHYLASE, MITOCHONDRIAL"/>
    <property type="match status" value="1"/>
</dbReference>
<keyword evidence="2" id="KW-0808">Transferase</keyword>
<dbReference type="AlphaFoldDB" id="A0A1A6B499"/>
<protein>
    <submittedName>
        <fullName evidence="2">Putative methyltransferase YcgJ</fullName>
        <ecNumber evidence="2">2.1.1.-</ecNumber>
    </submittedName>
</protein>
<dbReference type="InterPro" id="IPR013216">
    <property type="entry name" value="Methyltransf_11"/>
</dbReference>
<dbReference type="PANTHER" id="PTHR43591">
    <property type="entry name" value="METHYLTRANSFERASE"/>
    <property type="match status" value="1"/>
</dbReference>
<dbReference type="CDD" id="cd02440">
    <property type="entry name" value="AdoMet_MTases"/>
    <property type="match status" value="1"/>
</dbReference>
<dbReference type="Pfam" id="PF08241">
    <property type="entry name" value="Methyltransf_11"/>
    <property type="match status" value="1"/>
</dbReference>
<organism evidence="2 3">
    <name type="scientific">Clostridium ragsdalei P11</name>
    <dbReference type="NCBI Taxonomy" id="1353534"/>
    <lineage>
        <taxon>Bacteria</taxon>
        <taxon>Bacillati</taxon>
        <taxon>Bacillota</taxon>
        <taxon>Clostridia</taxon>
        <taxon>Eubacteriales</taxon>
        <taxon>Clostridiaceae</taxon>
        <taxon>Clostridium</taxon>
    </lineage>
</organism>
<gene>
    <name evidence="2" type="primary">ycgJ_1</name>
    <name evidence="2" type="ORF">CLRAG_00460</name>
</gene>
<comment type="caution">
    <text evidence="2">The sequence shown here is derived from an EMBL/GenBank/DDBJ whole genome shotgun (WGS) entry which is preliminary data.</text>
</comment>
<dbReference type="Proteomes" id="UP000093954">
    <property type="component" value="Unassembled WGS sequence"/>
</dbReference>
<keyword evidence="3" id="KW-1185">Reference proteome</keyword>
<evidence type="ECO:0000313" key="3">
    <source>
        <dbReference type="Proteomes" id="UP000093954"/>
    </source>
</evidence>
<dbReference type="Gene3D" id="3.40.50.150">
    <property type="entry name" value="Vaccinia Virus protein VP39"/>
    <property type="match status" value="1"/>
</dbReference>
<proteinExistence type="predicted"/>
<sequence>MNLQNMVEDNWSKAAENYSNNIQKELNSFKRNAWIEIILENAPKKEKLNILDVGTGPGFFAIILSLAGHKVTAVDCTEEMIIQAKKNAQESGVKPNFYVMDSHNLAFQDESFDLIVSRNVTWTLRNAEAAYSEWKRVLRPDGRILIFDANWNLHLFDEKYRVRFEEDKCEYIKQYGENANYDKHPDNGDEFRRSMPMTSRLRPQWDFETLINIGFTKIYCQTDITERVWDEYEKLKYRSRPMFMISVGK</sequence>
<dbReference type="GO" id="GO:0008757">
    <property type="term" value="F:S-adenosylmethionine-dependent methyltransferase activity"/>
    <property type="evidence" value="ECO:0007669"/>
    <property type="project" value="InterPro"/>
</dbReference>
<keyword evidence="2" id="KW-0489">Methyltransferase</keyword>
<dbReference type="EC" id="2.1.1.-" evidence="2"/>
<dbReference type="SUPFAM" id="SSF53335">
    <property type="entry name" value="S-adenosyl-L-methionine-dependent methyltransferases"/>
    <property type="match status" value="1"/>
</dbReference>
<dbReference type="RefSeq" id="WP_065076512.1">
    <property type="nucleotide sequence ID" value="NZ_LROS01000001.1"/>
</dbReference>
<dbReference type="GO" id="GO:0032259">
    <property type="term" value="P:methylation"/>
    <property type="evidence" value="ECO:0007669"/>
    <property type="project" value="UniProtKB-KW"/>
</dbReference>
<name>A0A1A6B499_9CLOT</name>
<reference evidence="2 3" key="1">
    <citation type="journal article" date="2012" name="Front. Microbiol.">
        <title>Draft Genome Sequence of the Virulent Strain 01-B526 of the Fish Pathogen Aeromonas salmonicida.</title>
        <authorList>
            <person name="Charette S.J."/>
            <person name="Brochu F."/>
            <person name="Boyle B."/>
            <person name="Filion G."/>
            <person name="Tanaka K.H."/>
            <person name="Derome N."/>
        </authorList>
    </citation>
    <scope>NUCLEOTIDE SEQUENCE [LARGE SCALE GENOMIC DNA]</scope>
    <source>
        <strain evidence="2 3">P11</strain>
    </source>
</reference>
<evidence type="ECO:0000313" key="2">
    <source>
        <dbReference type="EMBL" id="OBR97127.1"/>
    </source>
</evidence>